<organism evidence="2 3">
    <name type="scientific">Methylopila musalis</name>
    <dbReference type="NCBI Taxonomy" id="1134781"/>
    <lineage>
        <taxon>Bacteria</taxon>
        <taxon>Pseudomonadati</taxon>
        <taxon>Pseudomonadota</taxon>
        <taxon>Alphaproteobacteria</taxon>
        <taxon>Hyphomicrobiales</taxon>
        <taxon>Methylopilaceae</taxon>
        <taxon>Methylopila</taxon>
    </lineage>
</organism>
<dbReference type="EMBL" id="JBHTMX010000004">
    <property type="protein sequence ID" value="MFD1330653.1"/>
    <property type="molecule type" value="Genomic_DNA"/>
</dbReference>
<dbReference type="RefSeq" id="WP_378773831.1">
    <property type="nucleotide sequence ID" value="NZ_JBHTMX010000004.1"/>
</dbReference>
<sequence>MRLRAALFALAVLGLSPETAAAAPGDSQFVGIENHDPRAFQRALRAGSDFVKSGRGRRFSVILAGRGVILVIPGSSYVQRDLPKLRVPGLKIIACRETVEALSRANKRRVPVVAGVTVERCDGLRSRLTTTGWQEAPGI</sequence>
<gene>
    <name evidence="2" type="ORF">ACFQ4O_01415</name>
</gene>
<keyword evidence="3" id="KW-1185">Reference proteome</keyword>
<accession>A0ABW3Z3A0</accession>
<feature type="chain" id="PRO_5046243666" evidence="1">
    <location>
        <begin position="23"/>
        <end position="139"/>
    </location>
</feature>
<evidence type="ECO:0000313" key="2">
    <source>
        <dbReference type="EMBL" id="MFD1330653.1"/>
    </source>
</evidence>
<feature type="signal peptide" evidence="1">
    <location>
        <begin position="1"/>
        <end position="22"/>
    </location>
</feature>
<name>A0ABW3Z3A0_9HYPH</name>
<evidence type="ECO:0000313" key="3">
    <source>
        <dbReference type="Proteomes" id="UP001597171"/>
    </source>
</evidence>
<reference evidence="3" key="1">
    <citation type="journal article" date="2019" name="Int. J. Syst. Evol. Microbiol.">
        <title>The Global Catalogue of Microorganisms (GCM) 10K type strain sequencing project: providing services to taxonomists for standard genome sequencing and annotation.</title>
        <authorList>
            <consortium name="The Broad Institute Genomics Platform"/>
            <consortium name="The Broad Institute Genome Sequencing Center for Infectious Disease"/>
            <person name="Wu L."/>
            <person name="Ma J."/>
        </authorList>
    </citation>
    <scope>NUCLEOTIDE SEQUENCE [LARGE SCALE GENOMIC DNA]</scope>
    <source>
        <strain evidence="3">CCUG 61696</strain>
    </source>
</reference>
<keyword evidence="1" id="KW-0732">Signal</keyword>
<protein>
    <submittedName>
        <fullName evidence="2">Uncharacterized protein</fullName>
    </submittedName>
</protein>
<proteinExistence type="predicted"/>
<comment type="caution">
    <text evidence="2">The sequence shown here is derived from an EMBL/GenBank/DDBJ whole genome shotgun (WGS) entry which is preliminary data.</text>
</comment>
<evidence type="ECO:0000256" key="1">
    <source>
        <dbReference type="SAM" id="SignalP"/>
    </source>
</evidence>
<dbReference type="Proteomes" id="UP001597171">
    <property type="component" value="Unassembled WGS sequence"/>
</dbReference>